<keyword evidence="8" id="KW-0902">Two-component regulatory system</keyword>
<dbReference type="CDD" id="cd16917">
    <property type="entry name" value="HATPase_UhpB-NarQ-NarX-like"/>
    <property type="match status" value="1"/>
</dbReference>
<dbReference type="EC" id="2.7.13.3" evidence="2"/>
<feature type="transmembrane region" description="Helical" evidence="10">
    <location>
        <begin position="236"/>
        <end position="254"/>
    </location>
</feature>
<comment type="catalytic activity">
    <reaction evidence="1">
        <text>ATP + protein L-histidine = ADP + protein N-phospho-L-histidine.</text>
        <dbReference type="EC" id="2.7.13.3"/>
    </reaction>
</comment>
<evidence type="ECO:0000259" key="11">
    <source>
        <dbReference type="Pfam" id="PF02518"/>
    </source>
</evidence>
<dbReference type="SUPFAM" id="SSF55874">
    <property type="entry name" value="ATPase domain of HSP90 chaperone/DNA topoisomerase II/histidine kinase"/>
    <property type="match status" value="1"/>
</dbReference>
<feature type="transmembrane region" description="Helical" evidence="10">
    <location>
        <begin position="363"/>
        <end position="384"/>
    </location>
</feature>
<dbReference type="InterPro" id="IPR050482">
    <property type="entry name" value="Sensor_HK_TwoCompSys"/>
</dbReference>
<feature type="transmembrane region" description="Helical" evidence="10">
    <location>
        <begin position="311"/>
        <end position="329"/>
    </location>
</feature>
<feature type="domain" description="Histidine kinase/HSP90-like ATPase" evidence="11">
    <location>
        <begin position="526"/>
        <end position="613"/>
    </location>
</feature>
<dbReference type="InterPro" id="IPR025828">
    <property type="entry name" value="Put_sensor_dom"/>
</dbReference>
<dbReference type="Proteomes" id="UP001500236">
    <property type="component" value="Unassembled WGS sequence"/>
</dbReference>
<dbReference type="Pfam" id="PF07730">
    <property type="entry name" value="HisKA_3"/>
    <property type="match status" value="1"/>
</dbReference>
<reference evidence="15" key="1">
    <citation type="journal article" date="2019" name="Int. J. Syst. Evol. Microbiol.">
        <title>The Global Catalogue of Microorganisms (GCM) 10K type strain sequencing project: providing services to taxonomists for standard genome sequencing and annotation.</title>
        <authorList>
            <consortium name="The Broad Institute Genomics Platform"/>
            <consortium name="The Broad Institute Genome Sequencing Center for Infectious Disease"/>
            <person name="Wu L."/>
            <person name="Ma J."/>
        </authorList>
    </citation>
    <scope>NUCLEOTIDE SEQUENCE [LARGE SCALE GENOMIC DNA]</scope>
    <source>
        <strain evidence="15">JCM 14309</strain>
    </source>
</reference>
<dbReference type="RefSeq" id="WP_344681997.1">
    <property type="nucleotide sequence ID" value="NZ_BAAAVT010000006.1"/>
</dbReference>
<organism evidence="14 15">
    <name type="scientific">Nesterenkonia aethiopica</name>
    <dbReference type="NCBI Taxonomy" id="269144"/>
    <lineage>
        <taxon>Bacteria</taxon>
        <taxon>Bacillati</taxon>
        <taxon>Actinomycetota</taxon>
        <taxon>Actinomycetes</taxon>
        <taxon>Micrococcales</taxon>
        <taxon>Micrococcaceae</taxon>
        <taxon>Nesterenkonia</taxon>
    </lineage>
</organism>
<keyword evidence="5" id="KW-0547">Nucleotide-binding</keyword>
<dbReference type="GO" id="GO:0016301">
    <property type="term" value="F:kinase activity"/>
    <property type="evidence" value="ECO:0007669"/>
    <property type="project" value="UniProtKB-KW"/>
</dbReference>
<feature type="transmembrane region" description="Helical" evidence="10">
    <location>
        <begin position="111"/>
        <end position="133"/>
    </location>
</feature>
<dbReference type="InterPro" id="IPR011712">
    <property type="entry name" value="Sig_transdc_His_kin_sub3_dim/P"/>
</dbReference>
<dbReference type="PANTHER" id="PTHR24421:SF10">
    <property type="entry name" value="NITRATE_NITRITE SENSOR PROTEIN NARQ"/>
    <property type="match status" value="1"/>
</dbReference>
<evidence type="ECO:0000256" key="6">
    <source>
        <dbReference type="ARBA" id="ARBA00022777"/>
    </source>
</evidence>
<evidence type="ECO:0000256" key="8">
    <source>
        <dbReference type="ARBA" id="ARBA00023012"/>
    </source>
</evidence>
<dbReference type="EMBL" id="BAAAVT010000006">
    <property type="protein sequence ID" value="GAA3059955.1"/>
    <property type="molecule type" value="Genomic_DNA"/>
</dbReference>
<feature type="transmembrane region" description="Helical" evidence="10">
    <location>
        <begin position="39"/>
        <end position="57"/>
    </location>
</feature>
<evidence type="ECO:0000256" key="7">
    <source>
        <dbReference type="ARBA" id="ARBA00022840"/>
    </source>
</evidence>
<keyword evidence="3" id="KW-0597">Phosphoprotein</keyword>
<dbReference type="InterPro" id="IPR036890">
    <property type="entry name" value="HATPase_C_sf"/>
</dbReference>
<keyword evidence="10" id="KW-0472">Membrane</keyword>
<evidence type="ECO:0000313" key="15">
    <source>
        <dbReference type="Proteomes" id="UP001500236"/>
    </source>
</evidence>
<proteinExistence type="predicted"/>
<feature type="domain" description="Putative sensor" evidence="13">
    <location>
        <begin position="11"/>
        <end position="200"/>
    </location>
</feature>
<feature type="transmembrane region" description="Helical" evidence="10">
    <location>
        <begin position="12"/>
        <end position="33"/>
    </location>
</feature>
<protein>
    <recommendedName>
        <fullName evidence="2">histidine kinase</fullName>
        <ecNumber evidence="2">2.7.13.3</ecNumber>
    </recommendedName>
</protein>
<feature type="transmembrane region" description="Helical" evidence="10">
    <location>
        <begin position="260"/>
        <end position="280"/>
    </location>
</feature>
<evidence type="ECO:0000256" key="3">
    <source>
        <dbReference type="ARBA" id="ARBA00022553"/>
    </source>
</evidence>
<keyword evidence="15" id="KW-1185">Reference proteome</keyword>
<feature type="transmembrane region" description="Helical" evidence="10">
    <location>
        <begin position="168"/>
        <end position="191"/>
    </location>
</feature>
<evidence type="ECO:0000256" key="10">
    <source>
        <dbReference type="SAM" id="Phobius"/>
    </source>
</evidence>
<dbReference type="Gene3D" id="1.20.5.1930">
    <property type="match status" value="1"/>
</dbReference>
<evidence type="ECO:0000256" key="4">
    <source>
        <dbReference type="ARBA" id="ARBA00022679"/>
    </source>
</evidence>
<evidence type="ECO:0000259" key="12">
    <source>
        <dbReference type="Pfam" id="PF07730"/>
    </source>
</evidence>
<dbReference type="Pfam" id="PF02518">
    <property type="entry name" value="HATPase_c"/>
    <property type="match status" value="1"/>
</dbReference>
<keyword evidence="10" id="KW-1133">Transmembrane helix</keyword>
<gene>
    <name evidence="14" type="ORF">GCM10010529_12060</name>
</gene>
<keyword evidence="9" id="KW-0175">Coiled coil</keyword>
<accession>A0ABP6LTH4</accession>
<feature type="transmembrane region" description="Helical" evidence="10">
    <location>
        <begin position="336"/>
        <end position="357"/>
    </location>
</feature>
<dbReference type="Gene3D" id="3.30.565.10">
    <property type="entry name" value="Histidine kinase-like ATPase, C-terminal domain"/>
    <property type="match status" value="1"/>
</dbReference>
<evidence type="ECO:0000256" key="5">
    <source>
        <dbReference type="ARBA" id="ARBA00022741"/>
    </source>
</evidence>
<dbReference type="Pfam" id="PF13796">
    <property type="entry name" value="Sensor"/>
    <property type="match status" value="1"/>
</dbReference>
<evidence type="ECO:0000256" key="9">
    <source>
        <dbReference type="SAM" id="Coils"/>
    </source>
</evidence>
<dbReference type="PANTHER" id="PTHR24421">
    <property type="entry name" value="NITRATE/NITRITE SENSOR PROTEIN NARX-RELATED"/>
    <property type="match status" value="1"/>
</dbReference>
<evidence type="ECO:0000259" key="13">
    <source>
        <dbReference type="Pfam" id="PF13796"/>
    </source>
</evidence>
<evidence type="ECO:0000313" key="14">
    <source>
        <dbReference type="EMBL" id="GAA3059955.1"/>
    </source>
</evidence>
<keyword evidence="6 14" id="KW-0418">Kinase</keyword>
<evidence type="ECO:0000256" key="1">
    <source>
        <dbReference type="ARBA" id="ARBA00000085"/>
    </source>
</evidence>
<keyword evidence="4" id="KW-0808">Transferase</keyword>
<keyword evidence="10" id="KW-0812">Transmembrane</keyword>
<feature type="coiled-coil region" evidence="9">
    <location>
        <begin position="395"/>
        <end position="422"/>
    </location>
</feature>
<sequence length="614" mass="64349">MIRRLLRDCAYVLPGLPIAVFGFSLLITLTAASIVTAPLWIGALLLPATLIVASGFAELSRRRLRLWGAVPEPVVYRRRGSGVAGVMRLLGDPRRWLDLIFEAIIALPVRLVTFVIAVLWIVLGPAAITYFFWSRFIPGERGLIQLLDLIAPALVPGTDAGRYLLDSAVFFTVGVIVLVTLPAVMHGLAWLDALLATSLLGSGGRGRLPDGGRVATDDAPEPAAVAHSGASFSAQAWSWMGAVFAAVVLLAVGWPVTAAVYQVHVVIAMILTATHSGALVLTLRHSWSGIGVSVVASAAMMGATAESEVNVWPWPVTAMLAQCGVLLVAALRQRWYVAASGWAASALLTGAAVVVAAPEVPGGVLSTAIVFASVSAGVVLLGALTRQWILNAGRLQASEQASAQQTRRRRELEERNRIARELHDVVAHSMSVISVQSATAAYRVPGIGAEAQREFEEIARSSRQALGEMRMLLGILRGEDDVPTAPTPGLGDVEQLVEDTRVSGVTIRIDGFAELPAVPSAAGLAAYRLVQEALSNALRHAPGSAVEVTASVQGRELVLAVTNTAPPESDAVPAPGAGLGLEGIEERVSAVGGVVDSGPTPEGGFRVEARLPLG</sequence>
<evidence type="ECO:0000256" key="2">
    <source>
        <dbReference type="ARBA" id="ARBA00012438"/>
    </source>
</evidence>
<name>A0ABP6LTH4_9MICC</name>
<feature type="domain" description="Signal transduction histidine kinase subgroup 3 dimerisation and phosphoacceptor" evidence="12">
    <location>
        <begin position="414"/>
        <end position="479"/>
    </location>
</feature>
<dbReference type="InterPro" id="IPR003594">
    <property type="entry name" value="HATPase_dom"/>
</dbReference>
<comment type="caution">
    <text evidence="14">The sequence shown here is derived from an EMBL/GenBank/DDBJ whole genome shotgun (WGS) entry which is preliminary data.</text>
</comment>
<keyword evidence="7" id="KW-0067">ATP-binding</keyword>